<keyword evidence="2" id="KW-0378">Hydrolase</keyword>
<evidence type="ECO:0000256" key="1">
    <source>
        <dbReference type="ARBA" id="ARBA00005641"/>
    </source>
</evidence>
<dbReference type="PANTHER" id="PTHR31308">
    <property type="match status" value="1"/>
</dbReference>
<dbReference type="HOGENOM" id="CLU_009024_0_1_1"/>
<dbReference type="FunFam" id="3.20.20.80:FF:000174">
    <property type="entry name" value="YIR007W-like protein"/>
    <property type="match status" value="1"/>
</dbReference>
<dbReference type="InterPro" id="IPR013780">
    <property type="entry name" value="Glyco_hydro_b"/>
</dbReference>
<comment type="similarity">
    <text evidence="1">Belongs to the glycosyl hydrolase 5 (cellulase A) family.</text>
</comment>
<dbReference type="Proteomes" id="UP000005666">
    <property type="component" value="Chromosome 3"/>
</dbReference>
<evidence type="ECO:0000259" key="5">
    <source>
        <dbReference type="Pfam" id="PF18564"/>
    </source>
</evidence>
<feature type="domain" description="Glycoside hydrolase family 5 C-terminal" evidence="5">
    <location>
        <begin position="654"/>
        <end position="733"/>
    </location>
</feature>
<gene>
    <name evidence="6" type="primary">TPHA0C01590</name>
    <name evidence="6" type="ordered locus">TPHA_0C01590</name>
</gene>
<dbReference type="Pfam" id="PF00150">
    <property type="entry name" value="Cellulase"/>
    <property type="match status" value="1"/>
</dbReference>
<evidence type="ECO:0000313" key="6">
    <source>
        <dbReference type="EMBL" id="CCE62315.1"/>
    </source>
</evidence>
<dbReference type="Gene3D" id="2.60.40.1180">
    <property type="entry name" value="Golgi alpha-mannosidase II"/>
    <property type="match status" value="1"/>
</dbReference>
<feature type="domain" description="Glycoside hydrolase family 5" evidence="4">
    <location>
        <begin position="78"/>
        <end position="138"/>
    </location>
</feature>
<keyword evidence="7" id="KW-1185">Reference proteome</keyword>
<dbReference type="AlphaFoldDB" id="G8BRD9"/>
<dbReference type="EMBL" id="HE612858">
    <property type="protein sequence ID" value="CCE62315.1"/>
    <property type="molecule type" value="Genomic_DNA"/>
</dbReference>
<keyword evidence="3" id="KW-0326">Glycosidase</keyword>
<dbReference type="OrthoDB" id="9971853at2759"/>
<dbReference type="Gene3D" id="3.20.20.80">
    <property type="entry name" value="Glycosidases"/>
    <property type="match status" value="2"/>
</dbReference>
<dbReference type="InterPro" id="IPR001547">
    <property type="entry name" value="Glyco_hydro_5"/>
</dbReference>
<dbReference type="GO" id="GO:0005829">
    <property type="term" value="C:cytosol"/>
    <property type="evidence" value="ECO:0007669"/>
    <property type="project" value="EnsemblFungi"/>
</dbReference>
<evidence type="ECO:0000256" key="2">
    <source>
        <dbReference type="ARBA" id="ARBA00022801"/>
    </source>
</evidence>
<dbReference type="GeneID" id="11534102"/>
<dbReference type="GO" id="GO:0000272">
    <property type="term" value="P:polysaccharide catabolic process"/>
    <property type="evidence" value="ECO:0007669"/>
    <property type="project" value="InterPro"/>
</dbReference>
<reference evidence="6 7" key="1">
    <citation type="journal article" date="2011" name="Proc. Natl. Acad. Sci. U.S.A.">
        <title>Evolutionary erosion of yeast sex chromosomes by mating-type switching accidents.</title>
        <authorList>
            <person name="Gordon J.L."/>
            <person name="Armisen D."/>
            <person name="Proux-Wera E."/>
            <person name="Oheigeartaigh S.S."/>
            <person name="Byrne K.P."/>
            <person name="Wolfe K.H."/>
        </authorList>
    </citation>
    <scope>NUCLEOTIDE SEQUENCE [LARGE SCALE GENOMIC DNA]</scope>
    <source>
        <strain evidence="7">ATCC 24235 / CBS 4417 / NBRC 1672 / NRRL Y-8282 / UCD 70-5</strain>
    </source>
</reference>
<dbReference type="InterPro" id="IPR017853">
    <property type="entry name" value="GH"/>
</dbReference>
<evidence type="ECO:0000313" key="7">
    <source>
        <dbReference type="Proteomes" id="UP000005666"/>
    </source>
</evidence>
<dbReference type="KEGG" id="tpf:TPHA_0C01590"/>
<organism evidence="6 7">
    <name type="scientific">Tetrapisispora phaffii (strain ATCC 24235 / CBS 4417 / NBRC 1672 / NRRL Y-8282 / UCD 70-5)</name>
    <name type="common">Yeast</name>
    <name type="synonym">Fabospora phaffii</name>
    <dbReference type="NCBI Taxonomy" id="1071381"/>
    <lineage>
        <taxon>Eukaryota</taxon>
        <taxon>Fungi</taxon>
        <taxon>Dikarya</taxon>
        <taxon>Ascomycota</taxon>
        <taxon>Saccharomycotina</taxon>
        <taxon>Saccharomycetes</taxon>
        <taxon>Saccharomycetales</taxon>
        <taxon>Saccharomycetaceae</taxon>
        <taxon>Tetrapisispora</taxon>
    </lineage>
</organism>
<protein>
    <recommendedName>
        <fullName evidence="8">Glycoside hydrolase family 5 domain-containing protein</fullName>
    </recommendedName>
</protein>
<proteinExistence type="inferred from homology"/>
<dbReference type="Pfam" id="PF18564">
    <property type="entry name" value="Glyco_hydro_5_C"/>
    <property type="match status" value="1"/>
</dbReference>
<dbReference type="OMA" id="AACRYFA"/>
<dbReference type="InterPro" id="IPR041036">
    <property type="entry name" value="GH5_C"/>
</dbReference>
<dbReference type="GO" id="GO:1904462">
    <property type="term" value="P:ergosteryl 3-beta-D-glucoside catabolic process"/>
    <property type="evidence" value="ECO:0007669"/>
    <property type="project" value="EnsemblFungi"/>
</dbReference>
<name>G8BRD9_TETPH</name>
<dbReference type="STRING" id="1071381.G8BRD9"/>
<dbReference type="eggNOG" id="ENOG502QPU8">
    <property type="taxonomic scope" value="Eukaryota"/>
</dbReference>
<dbReference type="InterPro" id="IPR052066">
    <property type="entry name" value="Glycosphingolipid_Hydrolases"/>
</dbReference>
<sequence>MPGKINIDLNGNFCDSKGNIIVLRGVNLDPSVKYPSNSFSSTHFGSLKDGLGNNFYDDADKVSYIGHPLSLEDAEVHLNRLKSLGYNCIRLPITWDALEHEGPGIYDYAFMDYIIDLLKKIQDIGGLYVYLDPHQDVWSRFGGGSGAPLWTYHCCGMKPINFESTGAVILHNSYIDPKTGNEFKGNNYPNMLWPTNYSKLASQTMFTLFFAGKDFAPKCVINGENIQDYLQNHFIDAFLELYKRVQETAPSLISEDVLIALESMNEPNMGFLGERDLGIIPAERDLKLGPTPTGFQSFILGEGMSSNVCTYNYGKLGFVKGKDIKIDPKGKKAWLAKEECDVIDKKYNWIRGSEWVPGTCIWKLHGIWKHSDARNPELIKPDYFYNKQSDNSQQSEKIDEKFFINNYFVDYYSKLYHKFRAISETGLLIMQPPPLKEPPILKNADCIDNNTILACHFYDGMTLIYKTWNRIFNVDTLGITRKKYSNPVLSLSFGENNIRKSIKLQLKQMVEECKTHIGANVPVMFTEIGIPFNMNNKSSYDDGNYSRQIRALDALQFALEDLNISYSLWCYCHLNSHKWGDGWNNEDLSIWSADDMQLKNSKLLDIPNSPIRNMAKSSVDLVQYDPSMKNYDEQLILIENLDLQGFRALDALIRPFPLKINGSFRHAAFLLKDTSYRLEIDGNSSKDNTSCTQIYLPLYHFPISNIDISSSTNKVLLDANRQVLLWYHKDGLQYIKIELKNRSQNSCTIS</sequence>
<dbReference type="SUPFAM" id="SSF51445">
    <property type="entry name" value="(Trans)glycosidases"/>
    <property type="match status" value="1"/>
</dbReference>
<evidence type="ECO:0000259" key="4">
    <source>
        <dbReference type="Pfam" id="PF00150"/>
    </source>
</evidence>
<evidence type="ECO:0008006" key="8">
    <source>
        <dbReference type="Google" id="ProtNLM"/>
    </source>
</evidence>
<accession>G8BRD9</accession>
<dbReference type="PANTHER" id="PTHR31308:SF5">
    <property type="entry name" value="ERGOSTERYL-BETA-GLUCOSIDASE"/>
    <property type="match status" value="1"/>
</dbReference>
<dbReference type="GO" id="GO:0050295">
    <property type="term" value="F:steryl-beta-glucosidase activity"/>
    <property type="evidence" value="ECO:0007669"/>
    <property type="project" value="EnsemblFungi"/>
</dbReference>
<dbReference type="RefSeq" id="XP_003684749.1">
    <property type="nucleotide sequence ID" value="XM_003684701.1"/>
</dbReference>
<evidence type="ECO:0000256" key="3">
    <source>
        <dbReference type="ARBA" id="ARBA00023295"/>
    </source>
</evidence>